<dbReference type="EMBL" id="CM037624">
    <property type="protein sequence ID" value="KAH8010732.1"/>
    <property type="molecule type" value="Genomic_DNA"/>
</dbReference>
<dbReference type="Proteomes" id="UP000827872">
    <property type="component" value="Linkage Group LG11"/>
</dbReference>
<protein>
    <submittedName>
        <fullName evidence="1">Uncharacterized protein</fullName>
    </submittedName>
</protein>
<reference evidence="1" key="1">
    <citation type="submission" date="2021-08" db="EMBL/GenBank/DDBJ databases">
        <title>The first chromosome-level gecko genome reveals the dynamic sex chromosomes of Neotropical dwarf geckos (Sphaerodactylidae: Sphaerodactylus).</title>
        <authorList>
            <person name="Pinto B.J."/>
            <person name="Keating S.E."/>
            <person name="Gamble T."/>
        </authorList>
    </citation>
    <scope>NUCLEOTIDE SEQUENCE</scope>
    <source>
        <strain evidence="1">TG3544</strain>
    </source>
</reference>
<gene>
    <name evidence="1" type="ORF">K3G42_012060</name>
</gene>
<evidence type="ECO:0000313" key="1">
    <source>
        <dbReference type="EMBL" id="KAH8010732.1"/>
    </source>
</evidence>
<comment type="caution">
    <text evidence="1">The sequence shown here is derived from an EMBL/GenBank/DDBJ whole genome shotgun (WGS) entry which is preliminary data.</text>
</comment>
<name>A0ACB8FU15_9SAUR</name>
<keyword evidence="2" id="KW-1185">Reference proteome</keyword>
<organism evidence="1 2">
    <name type="scientific">Sphaerodactylus townsendi</name>
    <dbReference type="NCBI Taxonomy" id="933632"/>
    <lineage>
        <taxon>Eukaryota</taxon>
        <taxon>Metazoa</taxon>
        <taxon>Chordata</taxon>
        <taxon>Craniata</taxon>
        <taxon>Vertebrata</taxon>
        <taxon>Euteleostomi</taxon>
        <taxon>Lepidosauria</taxon>
        <taxon>Squamata</taxon>
        <taxon>Bifurcata</taxon>
        <taxon>Gekkota</taxon>
        <taxon>Sphaerodactylidae</taxon>
        <taxon>Sphaerodactylus</taxon>
    </lineage>
</organism>
<accession>A0ACB8FU15</accession>
<sequence length="102" mass="11440">MPQIFHLSAYANRGDPISICSSSSAFRQDLRQCTWLVGLCVSNGKNFKFPSPCSCFSPEKLFLMATRPFRTHLLTVQYGQVKKTPQNSSPHATCVHMLAVYL</sequence>
<evidence type="ECO:0000313" key="2">
    <source>
        <dbReference type="Proteomes" id="UP000827872"/>
    </source>
</evidence>
<proteinExistence type="predicted"/>